<name>A0A2M7GAM5_9BACT</name>
<feature type="domain" description="ABC transporter" evidence="4">
    <location>
        <begin position="4"/>
        <end position="247"/>
    </location>
</feature>
<feature type="domain" description="ABC transporter" evidence="4">
    <location>
        <begin position="312"/>
        <end position="530"/>
    </location>
</feature>
<dbReference type="PANTHER" id="PTHR42855:SF1">
    <property type="entry name" value="ABC TRANSPORTER DOMAIN-CONTAINING PROTEIN"/>
    <property type="match status" value="1"/>
</dbReference>
<reference evidence="5 6" key="1">
    <citation type="submission" date="2017-09" db="EMBL/GenBank/DDBJ databases">
        <title>Depth-based differentiation of microbial function through sediment-hosted aquifers and enrichment of novel symbionts in the deep terrestrial subsurface.</title>
        <authorList>
            <person name="Probst A.J."/>
            <person name="Ladd B."/>
            <person name="Jarett J.K."/>
            <person name="Geller-Mcgrath D.E."/>
            <person name="Sieber C.M."/>
            <person name="Emerson J.B."/>
            <person name="Anantharaman K."/>
            <person name="Thomas B.C."/>
            <person name="Malmstrom R."/>
            <person name="Stieglmeier M."/>
            <person name="Klingl A."/>
            <person name="Woyke T."/>
            <person name="Ryan C.M."/>
            <person name="Banfield J.F."/>
        </authorList>
    </citation>
    <scope>NUCLEOTIDE SEQUENCE [LARGE SCALE GENOMIC DNA]</scope>
    <source>
        <strain evidence="5">CG17_big_fil_post_rev_8_21_14_2_50_48_46</strain>
    </source>
</reference>
<feature type="region of interest" description="Disordered" evidence="3">
    <location>
        <begin position="531"/>
        <end position="557"/>
    </location>
</feature>
<dbReference type="InterPro" id="IPR032524">
    <property type="entry name" value="ABC_tran_C"/>
</dbReference>
<evidence type="ECO:0000313" key="6">
    <source>
        <dbReference type="Proteomes" id="UP000231019"/>
    </source>
</evidence>
<evidence type="ECO:0000313" key="5">
    <source>
        <dbReference type="EMBL" id="PIW18977.1"/>
    </source>
</evidence>
<evidence type="ECO:0000256" key="1">
    <source>
        <dbReference type="ARBA" id="ARBA00022741"/>
    </source>
</evidence>
<evidence type="ECO:0000256" key="3">
    <source>
        <dbReference type="SAM" id="MobiDB-lite"/>
    </source>
</evidence>
<gene>
    <name evidence="5" type="ORF">COW36_02385</name>
</gene>
<proteinExistence type="predicted"/>
<keyword evidence="1" id="KW-0547">Nucleotide-binding</keyword>
<dbReference type="PANTHER" id="PTHR42855">
    <property type="entry name" value="ABC TRANSPORTER ATP-BINDING SUBUNIT"/>
    <property type="match status" value="1"/>
</dbReference>
<dbReference type="GO" id="GO:0003677">
    <property type="term" value="F:DNA binding"/>
    <property type="evidence" value="ECO:0007669"/>
    <property type="project" value="InterPro"/>
</dbReference>
<dbReference type="Pfam" id="PF00005">
    <property type="entry name" value="ABC_tran"/>
    <property type="match status" value="2"/>
</dbReference>
<dbReference type="PROSITE" id="PS50893">
    <property type="entry name" value="ABC_TRANSPORTER_2"/>
    <property type="match status" value="2"/>
</dbReference>
<dbReference type="CDD" id="cd03221">
    <property type="entry name" value="ABCF_EF-3"/>
    <property type="match status" value="2"/>
</dbReference>
<protein>
    <submittedName>
        <fullName evidence="5">ABC transporter</fullName>
    </submittedName>
</protein>
<dbReference type="InterPro" id="IPR003593">
    <property type="entry name" value="AAA+_ATPase"/>
</dbReference>
<dbReference type="PROSITE" id="PS00211">
    <property type="entry name" value="ABC_TRANSPORTER_1"/>
    <property type="match status" value="1"/>
</dbReference>
<dbReference type="SMART" id="SM00382">
    <property type="entry name" value="AAA"/>
    <property type="match status" value="2"/>
</dbReference>
<dbReference type="InterPro" id="IPR051309">
    <property type="entry name" value="ABCF_ATPase"/>
</dbReference>
<dbReference type="Pfam" id="PF16326">
    <property type="entry name" value="ABC_tran_CTD"/>
    <property type="match status" value="1"/>
</dbReference>
<dbReference type="InterPro" id="IPR037118">
    <property type="entry name" value="Val-tRNA_synth_C_sf"/>
</dbReference>
<comment type="caution">
    <text evidence="5">The sequence shown here is derived from an EMBL/GenBank/DDBJ whole genome shotgun (WGS) entry which is preliminary data.</text>
</comment>
<dbReference type="Proteomes" id="UP000231019">
    <property type="component" value="Unassembled WGS sequence"/>
</dbReference>
<dbReference type="FunFam" id="3.40.50.300:FF:000011">
    <property type="entry name" value="Putative ABC transporter ATP-binding component"/>
    <property type="match status" value="1"/>
</dbReference>
<dbReference type="EMBL" id="PFFQ01000006">
    <property type="protein sequence ID" value="PIW18977.1"/>
    <property type="molecule type" value="Genomic_DNA"/>
</dbReference>
<dbReference type="SUPFAM" id="SSF52540">
    <property type="entry name" value="P-loop containing nucleoside triphosphate hydrolases"/>
    <property type="match status" value="2"/>
</dbReference>
<dbReference type="GO" id="GO:0005524">
    <property type="term" value="F:ATP binding"/>
    <property type="evidence" value="ECO:0007669"/>
    <property type="project" value="UniProtKB-KW"/>
</dbReference>
<dbReference type="Gene3D" id="3.40.50.300">
    <property type="entry name" value="P-loop containing nucleotide triphosphate hydrolases"/>
    <property type="match status" value="2"/>
</dbReference>
<dbReference type="InterPro" id="IPR017871">
    <property type="entry name" value="ABC_transporter-like_CS"/>
</dbReference>
<accession>A0A2M7GAM5</accession>
<dbReference type="Gene3D" id="1.10.287.380">
    <property type="entry name" value="Valyl-tRNA synthetase, C-terminal domain"/>
    <property type="match status" value="1"/>
</dbReference>
<organism evidence="5 6">
    <name type="scientific">bacterium (Candidatus Blackallbacteria) CG17_big_fil_post_rev_8_21_14_2_50_48_46</name>
    <dbReference type="NCBI Taxonomy" id="2014261"/>
    <lineage>
        <taxon>Bacteria</taxon>
        <taxon>Candidatus Blackallbacteria</taxon>
    </lineage>
</organism>
<dbReference type="InterPro" id="IPR003439">
    <property type="entry name" value="ABC_transporter-like_ATP-bd"/>
</dbReference>
<dbReference type="AlphaFoldDB" id="A0A2M7GAM5"/>
<sequence length="628" mass="71960">MFYLRVDSLSKAYHDKVLFEDVAFSLSKGQRVALVARNGTGKTTLIRILAGEEPADKGRIEWARDIRVGFLPQEPRLNPEHTILEALYASERPELQAIQAYEKALQTHDSALIQKAYAEVDRLHAWDFQLKAQQILSRLKIDQLSQPVAVLSGGQKRRIALAQTLIDAPDFLILDEPTNHLDLEMMEWLEQYLTAQSMTLLMVTHDRYFLEAVCDEILELDRGQLYRVSGGFSDYLAQKYARLAREERETEVARNRYRRELVWFRKQPRARGTKSRARSEAFLALEEELNAGAPEKALELDILMPRLGTKILELHHLAKAFGPQVLLNDFSHTFSRGDRIGVVGPNGSGKSTFLNLITGEEDLDQGERVLGETVSLGYYRQQNMAFREDQRVIDAVKEIAEVLPVRGGGQITAAQMLERFLFPAPVHWRQISTLSGGEKRRLYLLTVLLSNPNFLILDEPTNDLDIATIEVLEDFLQDFQGNLLVVSHDRWFMDRLVDHLFVFEGRGLVRYFPGNYTDYWLAQQEQEKAQRLQAREEKPAERKPPRENKPRLSYKQQKEFEGLEQELEKLQQRKAELEQELANPGDLGAGSLQRLSAAFGEIEAEIESKEMRWLELAELAEGNQDSTL</sequence>
<dbReference type="InterPro" id="IPR027417">
    <property type="entry name" value="P-loop_NTPase"/>
</dbReference>
<dbReference type="GO" id="GO:0016887">
    <property type="term" value="F:ATP hydrolysis activity"/>
    <property type="evidence" value="ECO:0007669"/>
    <property type="project" value="InterPro"/>
</dbReference>
<evidence type="ECO:0000256" key="2">
    <source>
        <dbReference type="ARBA" id="ARBA00022840"/>
    </source>
</evidence>
<evidence type="ECO:0000259" key="4">
    <source>
        <dbReference type="PROSITE" id="PS50893"/>
    </source>
</evidence>
<keyword evidence="2" id="KW-0067">ATP-binding</keyword>